<sequence length="386" mass="44225">MAHGNLYDARQKLKIAFLSVSVLLVALFLVISNRLVEDLSTEERNKMEIWAEATRSVAGDQSDIDMNLVLKILQSNTTIPIIIVDSQNNILQTHNLDIPDRHGEQFLQKKLQSLKEKQQVIEIYIDKDTYQYLYYDDSTLLKRLSYFPYIQLGVMLLFLVIAYFALMSSKKAEQNKVWVGLSKETAHQLGTPISSLMAWLDMLEMQGTDSELIADMGKDVHRLSVIAERFSKIGSQPEREPADITEVIEAAVDYMKHRISGKVQIEVHTPEEKIAPQPLCRPLIEWVFENLCKNAIDAMDGEGHIEITLSNNDSRYYIDIKDSGKGIARNRFKTIFHPGYTTKRRGWGLGLTLVKRIIEEYHDGRIYVKESELGKGTTFRIEMKLL</sequence>
<dbReference type="SUPFAM" id="SSF55874">
    <property type="entry name" value="ATPase domain of HSP90 chaperone/DNA topoisomerase II/histidine kinase"/>
    <property type="match status" value="1"/>
</dbReference>
<keyword evidence="9" id="KW-0472">Membrane</keyword>
<dbReference type="PROSITE" id="PS50109">
    <property type="entry name" value="HIS_KIN"/>
    <property type="match status" value="1"/>
</dbReference>
<dbReference type="AlphaFoldDB" id="A0A9D1KDE9"/>
<keyword evidence="9" id="KW-1133">Transmembrane helix</keyword>
<dbReference type="EMBL" id="DVKT01000031">
    <property type="protein sequence ID" value="HIT39146.1"/>
    <property type="molecule type" value="Genomic_DNA"/>
</dbReference>
<dbReference type="InterPro" id="IPR005467">
    <property type="entry name" value="His_kinase_dom"/>
</dbReference>
<feature type="transmembrane region" description="Helical" evidence="9">
    <location>
        <begin position="146"/>
        <end position="166"/>
    </location>
</feature>
<evidence type="ECO:0000256" key="7">
    <source>
        <dbReference type="ARBA" id="ARBA00022840"/>
    </source>
</evidence>
<reference evidence="11" key="2">
    <citation type="journal article" date="2021" name="PeerJ">
        <title>Extensive microbial diversity within the chicken gut microbiome revealed by metagenomics and culture.</title>
        <authorList>
            <person name="Gilroy R."/>
            <person name="Ravi A."/>
            <person name="Getino M."/>
            <person name="Pursley I."/>
            <person name="Horton D.L."/>
            <person name="Alikhan N.F."/>
            <person name="Baker D."/>
            <person name="Gharbi K."/>
            <person name="Hall N."/>
            <person name="Watson M."/>
            <person name="Adriaenssens E.M."/>
            <person name="Foster-Nyarko E."/>
            <person name="Jarju S."/>
            <person name="Secka A."/>
            <person name="Antonio M."/>
            <person name="Oren A."/>
            <person name="Chaudhuri R.R."/>
            <person name="La Ragione R."/>
            <person name="Hildebrand F."/>
            <person name="Pallen M.J."/>
        </authorList>
    </citation>
    <scope>NUCLEOTIDE SEQUENCE</scope>
    <source>
        <strain evidence="11">21143</strain>
    </source>
</reference>
<dbReference type="SMART" id="SM00387">
    <property type="entry name" value="HATPase_c"/>
    <property type="match status" value="1"/>
</dbReference>
<dbReference type="PANTHER" id="PTHR43065:SF10">
    <property type="entry name" value="PEROXIDE STRESS-ACTIVATED HISTIDINE KINASE MAK3"/>
    <property type="match status" value="1"/>
</dbReference>
<feature type="transmembrane region" description="Helical" evidence="9">
    <location>
        <begin position="12"/>
        <end position="31"/>
    </location>
</feature>
<evidence type="ECO:0000256" key="8">
    <source>
        <dbReference type="ARBA" id="ARBA00023012"/>
    </source>
</evidence>
<dbReference type="EC" id="2.7.13.3" evidence="2"/>
<keyword evidence="9" id="KW-0812">Transmembrane</keyword>
<keyword evidence="3" id="KW-0597">Phosphoprotein</keyword>
<organism evidence="11 12">
    <name type="scientific">Candidatus Caccoplasma intestinavium</name>
    <dbReference type="NCBI Taxonomy" id="2840716"/>
    <lineage>
        <taxon>Bacteria</taxon>
        <taxon>Pseudomonadati</taxon>
        <taxon>Bacteroidota</taxon>
        <taxon>Bacteroidia</taxon>
        <taxon>Bacteroidales</taxon>
        <taxon>Bacteroidaceae</taxon>
        <taxon>Bacteroidaceae incertae sedis</taxon>
        <taxon>Candidatus Caccoplasma</taxon>
    </lineage>
</organism>
<dbReference type="GO" id="GO:0005524">
    <property type="term" value="F:ATP binding"/>
    <property type="evidence" value="ECO:0007669"/>
    <property type="project" value="UniProtKB-KW"/>
</dbReference>
<evidence type="ECO:0000256" key="4">
    <source>
        <dbReference type="ARBA" id="ARBA00022679"/>
    </source>
</evidence>
<protein>
    <recommendedName>
        <fullName evidence="2">histidine kinase</fullName>
        <ecNumber evidence="2">2.7.13.3</ecNumber>
    </recommendedName>
</protein>
<keyword evidence="6 11" id="KW-0418">Kinase</keyword>
<reference evidence="11" key="1">
    <citation type="submission" date="2020-10" db="EMBL/GenBank/DDBJ databases">
        <authorList>
            <person name="Gilroy R."/>
        </authorList>
    </citation>
    <scope>NUCLEOTIDE SEQUENCE</scope>
    <source>
        <strain evidence="11">21143</strain>
    </source>
</reference>
<evidence type="ECO:0000256" key="3">
    <source>
        <dbReference type="ARBA" id="ARBA00022553"/>
    </source>
</evidence>
<dbReference type="Pfam" id="PF02518">
    <property type="entry name" value="HATPase_c"/>
    <property type="match status" value="1"/>
</dbReference>
<evidence type="ECO:0000256" key="2">
    <source>
        <dbReference type="ARBA" id="ARBA00012438"/>
    </source>
</evidence>
<evidence type="ECO:0000313" key="11">
    <source>
        <dbReference type="EMBL" id="HIT39146.1"/>
    </source>
</evidence>
<feature type="domain" description="Histidine kinase" evidence="10">
    <location>
        <begin position="184"/>
        <end position="386"/>
    </location>
</feature>
<evidence type="ECO:0000256" key="5">
    <source>
        <dbReference type="ARBA" id="ARBA00022741"/>
    </source>
</evidence>
<dbReference type="PRINTS" id="PR00344">
    <property type="entry name" value="BCTRLSENSOR"/>
</dbReference>
<dbReference type="InterPro" id="IPR003594">
    <property type="entry name" value="HATPase_dom"/>
</dbReference>
<dbReference type="Gene3D" id="3.30.565.10">
    <property type="entry name" value="Histidine kinase-like ATPase, C-terminal domain"/>
    <property type="match status" value="1"/>
</dbReference>
<dbReference type="GO" id="GO:0000155">
    <property type="term" value="F:phosphorelay sensor kinase activity"/>
    <property type="evidence" value="ECO:0007669"/>
    <property type="project" value="InterPro"/>
</dbReference>
<comment type="caution">
    <text evidence="11">The sequence shown here is derived from an EMBL/GenBank/DDBJ whole genome shotgun (WGS) entry which is preliminary data.</text>
</comment>
<comment type="catalytic activity">
    <reaction evidence="1">
        <text>ATP + protein L-histidine = ADP + protein N-phospho-L-histidine.</text>
        <dbReference type="EC" id="2.7.13.3"/>
    </reaction>
</comment>
<accession>A0A9D1KDE9</accession>
<evidence type="ECO:0000259" key="10">
    <source>
        <dbReference type="PROSITE" id="PS50109"/>
    </source>
</evidence>
<dbReference type="InterPro" id="IPR003661">
    <property type="entry name" value="HisK_dim/P_dom"/>
</dbReference>
<keyword evidence="8" id="KW-0902">Two-component regulatory system</keyword>
<proteinExistence type="predicted"/>
<keyword evidence="7" id="KW-0067">ATP-binding</keyword>
<keyword evidence="4" id="KW-0808">Transferase</keyword>
<evidence type="ECO:0000256" key="9">
    <source>
        <dbReference type="SAM" id="Phobius"/>
    </source>
</evidence>
<dbReference type="InterPro" id="IPR036890">
    <property type="entry name" value="HATPase_C_sf"/>
</dbReference>
<dbReference type="CDD" id="cd00082">
    <property type="entry name" value="HisKA"/>
    <property type="match status" value="1"/>
</dbReference>
<dbReference type="PANTHER" id="PTHR43065">
    <property type="entry name" value="SENSOR HISTIDINE KINASE"/>
    <property type="match status" value="1"/>
</dbReference>
<evidence type="ECO:0000313" key="12">
    <source>
        <dbReference type="Proteomes" id="UP000886722"/>
    </source>
</evidence>
<keyword evidence="5" id="KW-0547">Nucleotide-binding</keyword>
<name>A0A9D1KDE9_9BACT</name>
<dbReference type="InterPro" id="IPR004358">
    <property type="entry name" value="Sig_transdc_His_kin-like_C"/>
</dbReference>
<evidence type="ECO:0000256" key="1">
    <source>
        <dbReference type="ARBA" id="ARBA00000085"/>
    </source>
</evidence>
<dbReference type="Proteomes" id="UP000886722">
    <property type="component" value="Unassembled WGS sequence"/>
</dbReference>
<evidence type="ECO:0000256" key="6">
    <source>
        <dbReference type="ARBA" id="ARBA00022777"/>
    </source>
</evidence>
<gene>
    <name evidence="11" type="ORF">IAD06_03795</name>
</gene>